<keyword evidence="7 8" id="KW-0472">Membrane</keyword>
<feature type="transmembrane region" description="Helical" evidence="8">
    <location>
        <begin position="227"/>
        <end position="244"/>
    </location>
</feature>
<name>A0A917E3E7_9BACL</name>
<sequence>MFQFTGVDSLNEYQRKVTHVYGNEAEQMRFKWIYLILLSALAIRLYYIFGNSFPPLAEDAMFYSKMAKQFLETGILGYNSTEPNSFVTPGFPLVLSAVYGLFGTAQLGFQLTQVAFSVLTIWVVYRIAQKYLSETFSLISAACMAIYPGFIYSNGLLLTEVTFTLLLASFLLLLLEGLQRGRSSILIAAGVLLGFSVLVRPTPAILVLPLVLYFAIQLPSKKLVFRALFYVGFSSFIVVLPWWIRNSLLFGEPVLFTTSGNNPLLWGVHPYSIGWENTFYSIYLMDTTELERNALWGDRAKEMFLSQLHQAGFIKWFLIGKLNAFWRIPWVENGEIAHMFGKWRNPLHLLFVAGGWLGLMASVWRKHAIAWLALVIVIYTIMHQIMLPIPRYAYPIMPYMIIFFCYGMSQLYDAVNKGVTKENRHAL</sequence>
<feature type="transmembrane region" description="Helical" evidence="8">
    <location>
        <begin position="346"/>
        <end position="364"/>
    </location>
</feature>
<feature type="transmembrane region" description="Helical" evidence="8">
    <location>
        <begin position="371"/>
        <end position="390"/>
    </location>
</feature>
<reference evidence="10" key="1">
    <citation type="journal article" date="2014" name="Int. J. Syst. Evol. Microbiol.">
        <title>Complete genome sequence of Corynebacterium casei LMG S-19264T (=DSM 44701T), isolated from a smear-ripened cheese.</title>
        <authorList>
            <consortium name="US DOE Joint Genome Institute (JGI-PGF)"/>
            <person name="Walter F."/>
            <person name="Albersmeier A."/>
            <person name="Kalinowski J."/>
            <person name="Ruckert C."/>
        </authorList>
    </citation>
    <scope>NUCLEOTIDE SEQUENCE</scope>
    <source>
        <strain evidence="10">CGMCC 1.15178</strain>
    </source>
</reference>
<evidence type="ECO:0000256" key="8">
    <source>
        <dbReference type="SAM" id="Phobius"/>
    </source>
</evidence>
<organism evidence="10 11">
    <name type="scientific">Paenibacillus nasutitermitis</name>
    <dbReference type="NCBI Taxonomy" id="1652958"/>
    <lineage>
        <taxon>Bacteria</taxon>
        <taxon>Bacillati</taxon>
        <taxon>Bacillota</taxon>
        <taxon>Bacilli</taxon>
        <taxon>Bacillales</taxon>
        <taxon>Paenibacillaceae</taxon>
        <taxon>Paenibacillus</taxon>
    </lineage>
</organism>
<evidence type="ECO:0000256" key="6">
    <source>
        <dbReference type="ARBA" id="ARBA00022989"/>
    </source>
</evidence>
<keyword evidence="5 8" id="KW-0812">Transmembrane</keyword>
<dbReference type="GO" id="GO:0005886">
    <property type="term" value="C:plasma membrane"/>
    <property type="evidence" value="ECO:0007669"/>
    <property type="project" value="UniProtKB-SubCell"/>
</dbReference>
<dbReference type="Pfam" id="PF13231">
    <property type="entry name" value="PMT_2"/>
    <property type="match status" value="1"/>
</dbReference>
<accession>A0A917E3E7</accession>
<keyword evidence="11" id="KW-1185">Reference proteome</keyword>
<feature type="transmembrane region" description="Helical" evidence="8">
    <location>
        <begin position="396"/>
        <end position="415"/>
    </location>
</feature>
<evidence type="ECO:0000256" key="5">
    <source>
        <dbReference type="ARBA" id="ARBA00022692"/>
    </source>
</evidence>
<feature type="transmembrane region" description="Helical" evidence="8">
    <location>
        <begin position="32"/>
        <end position="49"/>
    </location>
</feature>
<dbReference type="InterPro" id="IPR038731">
    <property type="entry name" value="RgtA/B/C-like"/>
</dbReference>
<dbReference type="Proteomes" id="UP000612456">
    <property type="component" value="Unassembled WGS sequence"/>
</dbReference>
<evidence type="ECO:0000313" key="10">
    <source>
        <dbReference type="EMBL" id="GGD97582.1"/>
    </source>
</evidence>
<dbReference type="GO" id="GO:0016763">
    <property type="term" value="F:pentosyltransferase activity"/>
    <property type="evidence" value="ECO:0007669"/>
    <property type="project" value="TreeGrafter"/>
</dbReference>
<evidence type="ECO:0000313" key="11">
    <source>
        <dbReference type="Proteomes" id="UP000612456"/>
    </source>
</evidence>
<keyword evidence="3" id="KW-0328">Glycosyltransferase</keyword>
<dbReference type="InterPro" id="IPR050297">
    <property type="entry name" value="LipidA_mod_glycosyltrf_83"/>
</dbReference>
<dbReference type="EMBL" id="BMHP01000009">
    <property type="protein sequence ID" value="GGD97582.1"/>
    <property type="molecule type" value="Genomic_DNA"/>
</dbReference>
<evidence type="ECO:0000259" key="9">
    <source>
        <dbReference type="Pfam" id="PF13231"/>
    </source>
</evidence>
<keyword evidence="4" id="KW-0808">Transferase</keyword>
<dbReference type="PANTHER" id="PTHR33908">
    <property type="entry name" value="MANNOSYLTRANSFERASE YKCB-RELATED"/>
    <property type="match status" value="1"/>
</dbReference>
<gene>
    <name evidence="10" type="ORF">GCM10010911_65400</name>
</gene>
<feature type="transmembrane region" description="Helical" evidence="8">
    <location>
        <begin position="131"/>
        <end position="150"/>
    </location>
</feature>
<evidence type="ECO:0000256" key="2">
    <source>
        <dbReference type="ARBA" id="ARBA00022475"/>
    </source>
</evidence>
<evidence type="ECO:0000256" key="4">
    <source>
        <dbReference type="ARBA" id="ARBA00022679"/>
    </source>
</evidence>
<reference evidence="10" key="2">
    <citation type="submission" date="2020-09" db="EMBL/GenBank/DDBJ databases">
        <authorList>
            <person name="Sun Q."/>
            <person name="Zhou Y."/>
        </authorList>
    </citation>
    <scope>NUCLEOTIDE SEQUENCE</scope>
    <source>
        <strain evidence="10">CGMCC 1.15178</strain>
    </source>
</reference>
<dbReference type="GO" id="GO:0009103">
    <property type="term" value="P:lipopolysaccharide biosynthetic process"/>
    <property type="evidence" value="ECO:0007669"/>
    <property type="project" value="UniProtKB-ARBA"/>
</dbReference>
<feature type="domain" description="Glycosyltransferase RgtA/B/C/D-like" evidence="9">
    <location>
        <begin position="88"/>
        <end position="244"/>
    </location>
</feature>
<proteinExistence type="predicted"/>
<feature type="transmembrane region" description="Helical" evidence="8">
    <location>
        <begin position="97"/>
        <end position="124"/>
    </location>
</feature>
<feature type="transmembrane region" description="Helical" evidence="8">
    <location>
        <begin position="156"/>
        <end position="175"/>
    </location>
</feature>
<dbReference type="PANTHER" id="PTHR33908:SF11">
    <property type="entry name" value="MEMBRANE PROTEIN"/>
    <property type="match status" value="1"/>
</dbReference>
<keyword evidence="2" id="KW-1003">Cell membrane</keyword>
<protein>
    <recommendedName>
        <fullName evidence="9">Glycosyltransferase RgtA/B/C/D-like domain-containing protein</fullName>
    </recommendedName>
</protein>
<dbReference type="AlphaFoldDB" id="A0A917E3E7"/>
<keyword evidence="6 8" id="KW-1133">Transmembrane helix</keyword>
<evidence type="ECO:0000256" key="1">
    <source>
        <dbReference type="ARBA" id="ARBA00004651"/>
    </source>
</evidence>
<feature type="transmembrane region" description="Helical" evidence="8">
    <location>
        <begin position="187"/>
        <end position="215"/>
    </location>
</feature>
<evidence type="ECO:0000256" key="3">
    <source>
        <dbReference type="ARBA" id="ARBA00022676"/>
    </source>
</evidence>
<evidence type="ECO:0000256" key="7">
    <source>
        <dbReference type="ARBA" id="ARBA00023136"/>
    </source>
</evidence>
<comment type="subcellular location">
    <subcellularLocation>
        <location evidence="1">Cell membrane</location>
        <topology evidence="1">Multi-pass membrane protein</topology>
    </subcellularLocation>
</comment>
<comment type="caution">
    <text evidence="10">The sequence shown here is derived from an EMBL/GenBank/DDBJ whole genome shotgun (WGS) entry which is preliminary data.</text>
</comment>